<evidence type="ECO:0000313" key="1">
    <source>
        <dbReference type="EMBL" id="SHN42918.1"/>
    </source>
</evidence>
<accession>A0A1M7RA51</accession>
<protein>
    <submittedName>
        <fullName evidence="1">Uncharacterized protein</fullName>
    </submittedName>
</protein>
<proteinExistence type="predicted"/>
<dbReference type="STRING" id="551987.SAMN05192549_11597"/>
<organism evidence="1 2">
    <name type="scientific">Duganella sacchari</name>
    <dbReference type="NCBI Taxonomy" id="551987"/>
    <lineage>
        <taxon>Bacteria</taxon>
        <taxon>Pseudomonadati</taxon>
        <taxon>Pseudomonadota</taxon>
        <taxon>Betaproteobacteria</taxon>
        <taxon>Burkholderiales</taxon>
        <taxon>Oxalobacteraceae</taxon>
        <taxon>Telluria group</taxon>
        <taxon>Duganella</taxon>
    </lineage>
</organism>
<reference evidence="2" key="1">
    <citation type="submission" date="2016-11" db="EMBL/GenBank/DDBJ databases">
        <authorList>
            <person name="Varghese N."/>
            <person name="Submissions S."/>
        </authorList>
    </citation>
    <scope>NUCLEOTIDE SEQUENCE [LARGE SCALE GENOMIC DNA]</scope>
    <source>
        <strain evidence="2">Sac-22</strain>
    </source>
</reference>
<dbReference type="EMBL" id="FRCX01000015">
    <property type="protein sequence ID" value="SHN42918.1"/>
    <property type="molecule type" value="Genomic_DNA"/>
</dbReference>
<dbReference type="Proteomes" id="UP000184339">
    <property type="component" value="Unassembled WGS sequence"/>
</dbReference>
<name>A0A1M7RA51_9BURK</name>
<keyword evidence="2" id="KW-1185">Reference proteome</keyword>
<sequence length="105" mass="11594">MAITALVNGCINLCQKCRHFEAYYRPMATQITPGSATDQILAQLADTNQRLAVVEMDMAVIKSNHARREDIAKLQNTLLKWFVTTAITLAGLSGSQAFLAARFIH</sequence>
<gene>
    <name evidence="1" type="ORF">SAMN05192549_11597</name>
</gene>
<dbReference type="AlphaFoldDB" id="A0A1M7RA51"/>
<evidence type="ECO:0000313" key="2">
    <source>
        <dbReference type="Proteomes" id="UP000184339"/>
    </source>
</evidence>